<reference evidence="1" key="1">
    <citation type="submission" date="2020-05" db="EMBL/GenBank/DDBJ databases">
        <authorList>
            <person name="Chiriac C."/>
            <person name="Salcher M."/>
            <person name="Ghai R."/>
            <person name="Kavagutti S V."/>
        </authorList>
    </citation>
    <scope>NUCLEOTIDE SEQUENCE</scope>
</reference>
<proteinExistence type="predicted"/>
<accession>A0A6J6SYU0</accession>
<organism evidence="1">
    <name type="scientific">freshwater metagenome</name>
    <dbReference type="NCBI Taxonomy" id="449393"/>
    <lineage>
        <taxon>unclassified sequences</taxon>
        <taxon>metagenomes</taxon>
        <taxon>ecological metagenomes</taxon>
    </lineage>
</organism>
<gene>
    <name evidence="1" type="ORF">UFOPK2761_01180</name>
</gene>
<sequence>MSGGFRLDHAALSTVTEQLVDAATTFDEAGQDVPGAVDAGAATGLVADILNTLCGAGVQLTTDAATLAGVADRCNVDLATTDSEIAEGFLLERP</sequence>
<name>A0A6J6SYU0_9ZZZZ</name>
<protein>
    <submittedName>
        <fullName evidence="1">Unannotated protein</fullName>
    </submittedName>
</protein>
<dbReference type="AlphaFoldDB" id="A0A6J6SYU0"/>
<dbReference type="EMBL" id="CAEZYQ010000007">
    <property type="protein sequence ID" value="CAB4739807.1"/>
    <property type="molecule type" value="Genomic_DNA"/>
</dbReference>
<evidence type="ECO:0000313" key="1">
    <source>
        <dbReference type="EMBL" id="CAB4739807.1"/>
    </source>
</evidence>